<dbReference type="GO" id="GO:0031146">
    <property type="term" value="P:SCF-dependent proteasomal ubiquitin-dependent protein catabolic process"/>
    <property type="evidence" value="ECO:0007669"/>
    <property type="project" value="InterPro"/>
</dbReference>
<dbReference type="Gene3D" id="1.20.1280.50">
    <property type="match status" value="1"/>
</dbReference>
<sequence length="1082" mass="121369">MGPRKKSNKFHALVGSSGEDLVQRLSEPKDYINELSHEVLCHIFRYLPMKDIMCMECLSRKLREAVTLYLRVVKVVDLCAGHWWEYMPSGFTDSSFLLLLKKMPDLEQLYGLHPRYLERRRIRGFEAFSIPGVLEALQACPNLLGVETSHLELVEAIWNYMPQVHILGKFRNRNGAFPIPAENKLTVPINAKIQTLHLVGVNVPEIPCVSMLRHLYLKWVRLTKPQPFKDFLCVSLRTFVMRNCAGPTNSLKYVPLITGLASARNLEQLELVRVPFLGGLIQHVVEDSWRSGGFRNLHTIAFGACKNALEVDLGYLIITAARRLHELRIQPSLTKDGVFSALKMAELEFPQFETLHLGYVDEFLLQCKMSHSELVKYGLADVIENPGIITDIGIKVVNEVFTNIKYLLIYNCPHLHNPHHWITDQSRWSRLVDLTLVRCHAIKLESFSQFVELLPSLEFICLDQMFREPPKGCARVGLSAGTGIGVSSALVSNQNSNNDNEDHHHHNEPNMPPPPINNINNQRRRQQQQHDAPAEVNGVEEEDEEDEDEVKMFCISPCETQPITNRCVSSPGKGKTPLRRGNSVAISMAVADQPKTHAAENSCEKSCQVTSEQIKADMKAATESSRRSSGKGTTTEAVEAAARPGASGTSEDTPASRTGVRTMTGSLVRVGPAGATSGHAGGCRSVVMDATHGTAPDRAASGREGAERPSVPLSSGPASVDRVEPRGGAVKNDPRRPGPQTAQGKRQPSSAASSGSQQENFVPRRPLTRSCTRTSSVPLVSETARPRMAVRRKRMADKSTSTSDPVTEDDHVQILSLKSKNLVGITLTNCGITDLVLKDCPKMMFIHATRCRVLKHLRVESAPIVNRFDYAQCKKLDMEQVLDQILRMPPERNRIIYMRPMHQVGGLWSLEILTGPYPYHIAIVHEFSNPPNIRNKVRIRSWMDTIANISQELIKYEFFPEATRTEEDVKKFPRYPWGRDIYTLEGLVDGAPYSMITDFPWLRTLRAADPNGYSRYDFEDDESTTIYAPRRKGQLSADICMETIGEEISERRQSKRGVFQRVVVLFLHHCDTPGEPVDDDYI</sequence>
<dbReference type="GO" id="GO:0070936">
    <property type="term" value="P:protein K48-linked ubiquitination"/>
    <property type="evidence" value="ECO:0007669"/>
    <property type="project" value="TreeGrafter"/>
</dbReference>
<dbReference type="GO" id="GO:0005737">
    <property type="term" value="C:cytoplasm"/>
    <property type="evidence" value="ECO:0007669"/>
    <property type="project" value="TreeGrafter"/>
</dbReference>
<feature type="compositionally biased region" description="Polar residues" evidence="1">
    <location>
        <begin position="647"/>
        <end position="665"/>
    </location>
</feature>
<dbReference type="Bgee" id="ENSACLG00000006846">
    <property type="expression patterns" value="Expressed in anal fin and 8 other cell types or tissues"/>
</dbReference>
<dbReference type="Ensembl" id="ENSACLT00000010331.2">
    <property type="protein sequence ID" value="ENSACLP00000010091.1"/>
    <property type="gene ID" value="ENSACLG00000006846.2"/>
</dbReference>
<reference evidence="3" key="1">
    <citation type="submission" date="2018-05" db="EMBL/GenBank/DDBJ databases">
        <authorList>
            <person name="Datahose"/>
        </authorList>
    </citation>
    <scope>NUCLEOTIDE SEQUENCE</scope>
</reference>
<keyword evidence="4" id="KW-1185">Reference proteome</keyword>
<feature type="compositionally biased region" description="Polar residues" evidence="1">
    <location>
        <begin position="769"/>
        <end position="778"/>
    </location>
</feature>
<feature type="domain" description="F-box" evidence="2">
    <location>
        <begin position="33"/>
        <end position="67"/>
    </location>
</feature>
<organism evidence="3 4">
    <name type="scientific">Astatotilapia calliptera</name>
    <name type="common">Eastern happy</name>
    <name type="synonym">Chromis callipterus</name>
    <dbReference type="NCBI Taxonomy" id="8154"/>
    <lineage>
        <taxon>Eukaryota</taxon>
        <taxon>Metazoa</taxon>
        <taxon>Chordata</taxon>
        <taxon>Craniata</taxon>
        <taxon>Vertebrata</taxon>
        <taxon>Euteleostomi</taxon>
        <taxon>Actinopterygii</taxon>
        <taxon>Neopterygii</taxon>
        <taxon>Teleostei</taxon>
        <taxon>Neoteleostei</taxon>
        <taxon>Acanthomorphata</taxon>
        <taxon>Ovalentaria</taxon>
        <taxon>Cichlomorphae</taxon>
        <taxon>Cichliformes</taxon>
        <taxon>Cichlidae</taxon>
        <taxon>African cichlids</taxon>
        <taxon>Pseudocrenilabrinae</taxon>
        <taxon>Haplochromini</taxon>
        <taxon>Astatotilapia</taxon>
    </lineage>
</organism>
<dbReference type="GeneTree" id="ENSGT00390000013163"/>
<evidence type="ECO:0000256" key="1">
    <source>
        <dbReference type="SAM" id="MobiDB-lite"/>
    </source>
</evidence>
<protein>
    <recommendedName>
        <fullName evidence="2">F-box domain-containing protein</fullName>
    </recommendedName>
</protein>
<dbReference type="InterPro" id="IPR036047">
    <property type="entry name" value="F-box-like_dom_sf"/>
</dbReference>
<proteinExistence type="predicted"/>
<dbReference type="AlphaFoldDB" id="A0A3P8NZ71"/>
<reference evidence="3" key="2">
    <citation type="submission" date="2025-08" db="UniProtKB">
        <authorList>
            <consortium name="Ensembl"/>
        </authorList>
    </citation>
    <scope>IDENTIFICATION</scope>
</reference>
<dbReference type="Pfam" id="PF00646">
    <property type="entry name" value="F-box"/>
    <property type="match status" value="1"/>
</dbReference>
<feature type="region of interest" description="Disordered" evidence="1">
    <location>
        <begin position="617"/>
        <end position="806"/>
    </location>
</feature>
<accession>A0A3P8NZ71</accession>
<gene>
    <name evidence="3" type="primary">FBXO38</name>
</gene>
<dbReference type="InterPro" id="IPR032675">
    <property type="entry name" value="LRR_dom_sf"/>
</dbReference>
<dbReference type="PANTHER" id="PTHR14753:SF3">
    <property type="entry name" value="F-BOX ONLY PROTEIN 38"/>
    <property type="match status" value="1"/>
</dbReference>
<evidence type="ECO:0000313" key="3">
    <source>
        <dbReference type="Ensembl" id="ENSACLP00000010091.1"/>
    </source>
</evidence>
<feature type="region of interest" description="Disordered" evidence="1">
    <location>
        <begin position="489"/>
        <end position="548"/>
    </location>
</feature>
<name>A0A3P8NZ71_ASTCA</name>
<dbReference type="SUPFAM" id="SSF52047">
    <property type="entry name" value="RNI-like"/>
    <property type="match status" value="1"/>
</dbReference>
<reference evidence="3" key="3">
    <citation type="submission" date="2025-09" db="UniProtKB">
        <authorList>
            <consortium name="Ensembl"/>
        </authorList>
    </citation>
    <scope>IDENTIFICATION</scope>
</reference>
<dbReference type="Gene3D" id="3.80.10.10">
    <property type="entry name" value="Ribonuclease Inhibitor"/>
    <property type="match status" value="1"/>
</dbReference>
<dbReference type="CDD" id="cd22107">
    <property type="entry name" value="F-box_FBXO38"/>
    <property type="match status" value="1"/>
</dbReference>
<dbReference type="Proteomes" id="UP000265100">
    <property type="component" value="Chromosome 2"/>
</dbReference>
<dbReference type="GO" id="GO:0005634">
    <property type="term" value="C:nucleus"/>
    <property type="evidence" value="ECO:0007669"/>
    <property type="project" value="TreeGrafter"/>
</dbReference>
<dbReference type="InterPro" id="IPR001810">
    <property type="entry name" value="F-box_dom"/>
</dbReference>
<dbReference type="PANTHER" id="PTHR14753">
    <property type="entry name" value="F-BOX ONLY PROTEIN 38"/>
    <property type="match status" value="1"/>
</dbReference>
<feature type="compositionally biased region" description="Acidic residues" evidence="1">
    <location>
        <begin position="538"/>
        <end position="548"/>
    </location>
</feature>
<feature type="compositionally biased region" description="Basic and acidic residues" evidence="1">
    <location>
        <begin position="617"/>
        <end position="626"/>
    </location>
</feature>
<evidence type="ECO:0000259" key="2">
    <source>
        <dbReference type="Pfam" id="PF00646"/>
    </source>
</evidence>
<feature type="compositionally biased region" description="Low complexity" evidence="1">
    <location>
        <begin position="749"/>
        <end position="758"/>
    </location>
</feature>
<dbReference type="SUPFAM" id="SSF81383">
    <property type="entry name" value="F-box domain"/>
    <property type="match status" value="1"/>
</dbReference>
<dbReference type="InterPro" id="IPR042354">
    <property type="entry name" value="FBX38"/>
</dbReference>
<evidence type="ECO:0000313" key="4">
    <source>
        <dbReference type="Proteomes" id="UP000265100"/>
    </source>
</evidence>